<dbReference type="PANTHER" id="PTHR33318:SF7">
    <property type="entry name" value="PROTEIN JASON"/>
    <property type="match status" value="1"/>
</dbReference>
<dbReference type="Proteomes" id="UP000593562">
    <property type="component" value="Unassembled WGS sequence"/>
</dbReference>
<dbReference type="GO" id="GO:0007142">
    <property type="term" value="P:male meiosis II"/>
    <property type="evidence" value="ECO:0007669"/>
    <property type="project" value="InterPro"/>
</dbReference>
<organism evidence="2 3">
    <name type="scientific">Tripterygium wilfordii</name>
    <name type="common">Thunder God vine</name>
    <dbReference type="NCBI Taxonomy" id="458696"/>
    <lineage>
        <taxon>Eukaryota</taxon>
        <taxon>Viridiplantae</taxon>
        <taxon>Streptophyta</taxon>
        <taxon>Embryophyta</taxon>
        <taxon>Tracheophyta</taxon>
        <taxon>Spermatophyta</taxon>
        <taxon>Magnoliopsida</taxon>
        <taxon>eudicotyledons</taxon>
        <taxon>Gunneridae</taxon>
        <taxon>Pentapetalae</taxon>
        <taxon>rosids</taxon>
        <taxon>fabids</taxon>
        <taxon>Celastrales</taxon>
        <taxon>Celastraceae</taxon>
        <taxon>Tripterygium</taxon>
    </lineage>
</organism>
<proteinExistence type="predicted"/>
<evidence type="ECO:0000313" key="3">
    <source>
        <dbReference type="Proteomes" id="UP000593562"/>
    </source>
</evidence>
<evidence type="ECO:0000256" key="1">
    <source>
        <dbReference type="SAM" id="MobiDB-lite"/>
    </source>
</evidence>
<dbReference type="InParanoid" id="A0A7J7CAZ3"/>
<protein>
    <recommendedName>
        <fullName evidence="4">Protein JASON</fullName>
    </recommendedName>
</protein>
<keyword evidence="3" id="KW-1185">Reference proteome</keyword>
<gene>
    <name evidence="2" type="ORF">HS088_TW18G00021</name>
</gene>
<evidence type="ECO:0008006" key="4">
    <source>
        <dbReference type="Google" id="ProtNLM"/>
    </source>
</evidence>
<evidence type="ECO:0000313" key="2">
    <source>
        <dbReference type="EMBL" id="KAF5731344.1"/>
    </source>
</evidence>
<feature type="region of interest" description="Disordered" evidence="1">
    <location>
        <begin position="343"/>
        <end position="362"/>
    </location>
</feature>
<comment type="caution">
    <text evidence="2">The sequence shown here is derived from an EMBL/GenBank/DDBJ whole genome shotgun (WGS) entry which is preliminary data.</text>
</comment>
<feature type="region of interest" description="Disordered" evidence="1">
    <location>
        <begin position="304"/>
        <end position="325"/>
    </location>
</feature>
<reference evidence="2 3" key="1">
    <citation type="journal article" date="2020" name="Nat. Commun.">
        <title>Genome of Tripterygium wilfordii and identification of cytochrome P450 involved in triptolide biosynthesis.</title>
        <authorList>
            <person name="Tu L."/>
            <person name="Su P."/>
            <person name="Zhang Z."/>
            <person name="Gao L."/>
            <person name="Wang J."/>
            <person name="Hu T."/>
            <person name="Zhou J."/>
            <person name="Zhang Y."/>
            <person name="Zhao Y."/>
            <person name="Liu Y."/>
            <person name="Song Y."/>
            <person name="Tong Y."/>
            <person name="Lu Y."/>
            <person name="Yang J."/>
            <person name="Xu C."/>
            <person name="Jia M."/>
            <person name="Peters R.J."/>
            <person name="Huang L."/>
            <person name="Gao W."/>
        </authorList>
    </citation>
    <scope>NUCLEOTIDE SEQUENCE [LARGE SCALE GENOMIC DNA]</scope>
    <source>
        <strain evidence="3">cv. XIE 37</strain>
        <tissue evidence="2">Leaf</tissue>
    </source>
</reference>
<accession>A0A7J7CAZ3</accession>
<dbReference type="AlphaFoldDB" id="A0A7J7CAZ3"/>
<name>A0A7J7CAZ3_TRIWF</name>
<sequence length="428" mass="48036">MGIFLGCFRDRHTRRRRGGVIASDSASALSNSTETVVSKNRLSSLFLSEEKDYSPGSGRGNFCLESQQIDKELKEEAKFLKACGTLPETPAEIRKASEQLKGSSLCHKGSEPLEFHSWLSNSSIQKLQLDKQLDLPRTPVKLGEELRKDLESLEQTPWSCISNVENTRTSINSIQATETPITNVVKVAADEPDTVQRGNKSVHFQCDIDVSSSKDDMQTPGTVFPANLGNLTDGKPRIRSQYVYSVSNPVENISQWKELKKGNPSSHQLPDELRESIELPEHTTAMSEVTSKETSFDNDVKVDSSLSSWLKPPSNRERHFGRTPGDRPIIGLVAAHWNENEQPQISPKWWDGNGIPNSTNKYKEDQKVRWHATPFEERLEKALSEESFISQRKHVDGRPMVFDDCDENDTAVSQLQRPSTHSKSVVSF</sequence>
<dbReference type="InterPro" id="IPR039300">
    <property type="entry name" value="JASON"/>
</dbReference>
<dbReference type="FunCoup" id="A0A7J7CAZ3">
    <property type="interactions" value="580"/>
</dbReference>
<dbReference type="PANTHER" id="PTHR33318">
    <property type="entry name" value="ASPARTYL/GLUTAMYL-TRNA(ASN/GLN) AMIDOTRANSFERASE SUBUNIT"/>
    <property type="match status" value="1"/>
</dbReference>
<dbReference type="EMBL" id="JAAARO010000018">
    <property type="protein sequence ID" value="KAF5731344.1"/>
    <property type="molecule type" value="Genomic_DNA"/>
</dbReference>